<dbReference type="Proteomes" id="UP000615446">
    <property type="component" value="Unassembled WGS sequence"/>
</dbReference>
<accession>A0A2Z6Q331</accession>
<keyword evidence="2" id="KW-0418">Kinase</keyword>
<dbReference type="OrthoDB" id="2384430at2759"/>
<keyword evidence="2" id="KW-0808">Transferase</keyword>
<dbReference type="InterPro" id="IPR011990">
    <property type="entry name" value="TPR-like_helical_dom_sf"/>
</dbReference>
<organism evidence="1 3">
    <name type="scientific">Rhizophagus clarus</name>
    <dbReference type="NCBI Taxonomy" id="94130"/>
    <lineage>
        <taxon>Eukaryota</taxon>
        <taxon>Fungi</taxon>
        <taxon>Fungi incertae sedis</taxon>
        <taxon>Mucoromycota</taxon>
        <taxon>Glomeromycotina</taxon>
        <taxon>Glomeromycetes</taxon>
        <taxon>Glomerales</taxon>
        <taxon>Glomeraceae</taxon>
        <taxon>Rhizophagus</taxon>
    </lineage>
</organism>
<protein>
    <submittedName>
        <fullName evidence="2">Kinase-like domain-containing protein</fullName>
    </submittedName>
</protein>
<dbReference type="PANTHER" id="PTHR43628">
    <property type="entry name" value="ACTIVATOR OF C KINASE PROTEIN 1-RELATED"/>
    <property type="match status" value="1"/>
</dbReference>
<evidence type="ECO:0000313" key="1">
    <source>
        <dbReference type="EMBL" id="GBB83915.1"/>
    </source>
</evidence>
<dbReference type="SMART" id="SM00671">
    <property type="entry name" value="SEL1"/>
    <property type="match status" value="5"/>
</dbReference>
<reference evidence="2" key="2">
    <citation type="submission" date="2019-10" db="EMBL/GenBank/DDBJ databases">
        <title>Conservation and host-specific expression of non-tandemly repeated heterogenous ribosome RNA gene in arbuscular mycorrhizal fungi.</title>
        <authorList>
            <person name="Maeda T."/>
            <person name="Kobayashi Y."/>
            <person name="Nakagawa T."/>
            <person name="Ezawa T."/>
            <person name="Yamaguchi K."/>
            <person name="Bino T."/>
            <person name="Nishimoto Y."/>
            <person name="Shigenobu S."/>
            <person name="Kawaguchi M."/>
        </authorList>
    </citation>
    <scope>NUCLEOTIDE SEQUENCE</scope>
    <source>
        <strain evidence="2">HR1</strain>
    </source>
</reference>
<dbReference type="Proteomes" id="UP000247702">
    <property type="component" value="Unassembled WGS sequence"/>
</dbReference>
<gene>
    <name evidence="2" type="ORF">RCL2_003100100</name>
    <name evidence="1" type="ORF">RclHR1_10580003</name>
</gene>
<dbReference type="AlphaFoldDB" id="A0A2Z6Q331"/>
<dbReference type="InterPro" id="IPR052945">
    <property type="entry name" value="Mitotic_Regulator"/>
</dbReference>
<dbReference type="GO" id="GO:0016301">
    <property type="term" value="F:kinase activity"/>
    <property type="evidence" value="ECO:0007669"/>
    <property type="project" value="UniProtKB-KW"/>
</dbReference>
<comment type="caution">
    <text evidence="1">The sequence shown here is derived from an EMBL/GenBank/DDBJ whole genome shotgun (WGS) entry which is preliminary data.</text>
</comment>
<evidence type="ECO:0000313" key="3">
    <source>
        <dbReference type="Proteomes" id="UP000247702"/>
    </source>
</evidence>
<sequence>MSDNRDTKSTNEWIIANFGKINTKEIDPIAVSNKRKKLLFEKGFDIIVDEINDIIFNSLNKGIYWKLLNKQIIEHSNYYNINPQEIYDWLSNNPNDSNSIFLFGYFNYHGIGVSEDVERAYNLFIDVSHVSGKIHTLAQCFIGECYEYGYGIIKDEELAFEYYEKVANKNFAYGQLRIGYCYYNEIGIEKDLKMAYYWYEKAAKNGNLLAMQNLGLFYQDGIGVEKDYNKAFELFEQSSKGGCLEGICSLGYFYEHGIGTKIDKKKALELYQKAANLGNEVA</sequence>
<dbReference type="GO" id="GO:0010972">
    <property type="term" value="P:negative regulation of G2/M transition of mitotic cell cycle"/>
    <property type="evidence" value="ECO:0007669"/>
    <property type="project" value="TreeGrafter"/>
</dbReference>
<dbReference type="SUPFAM" id="SSF81901">
    <property type="entry name" value="HCP-like"/>
    <property type="match status" value="1"/>
</dbReference>
<proteinExistence type="predicted"/>
<dbReference type="PANTHER" id="PTHR43628:SF1">
    <property type="entry name" value="CHITIN SYNTHASE REGULATORY FACTOR 2-RELATED"/>
    <property type="match status" value="1"/>
</dbReference>
<dbReference type="GO" id="GO:0032153">
    <property type="term" value="C:cell division site"/>
    <property type="evidence" value="ECO:0007669"/>
    <property type="project" value="TreeGrafter"/>
</dbReference>
<dbReference type="InterPro" id="IPR006597">
    <property type="entry name" value="Sel1-like"/>
</dbReference>
<dbReference type="Pfam" id="PF08238">
    <property type="entry name" value="Sel1"/>
    <property type="match status" value="5"/>
</dbReference>
<name>A0A2Z6Q331_9GLOM</name>
<reference evidence="1 3" key="1">
    <citation type="submission" date="2017-11" db="EMBL/GenBank/DDBJ databases">
        <title>The genome of Rhizophagus clarus HR1 reveals common genetic basis of auxotrophy among arbuscular mycorrhizal fungi.</title>
        <authorList>
            <person name="Kobayashi Y."/>
        </authorList>
    </citation>
    <scope>NUCLEOTIDE SEQUENCE [LARGE SCALE GENOMIC DNA]</scope>
    <source>
        <strain evidence="1 3">HR1</strain>
    </source>
</reference>
<keyword evidence="3" id="KW-1185">Reference proteome</keyword>
<dbReference type="Gene3D" id="1.25.40.10">
    <property type="entry name" value="Tetratricopeptide repeat domain"/>
    <property type="match status" value="1"/>
</dbReference>
<evidence type="ECO:0000313" key="2">
    <source>
        <dbReference type="EMBL" id="GET04703.1"/>
    </source>
</evidence>
<dbReference type="EMBL" id="BLAL01000356">
    <property type="protein sequence ID" value="GET04703.1"/>
    <property type="molecule type" value="Genomic_DNA"/>
</dbReference>
<dbReference type="EMBL" id="BEXD01000067">
    <property type="protein sequence ID" value="GBB83915.1"/>
    <property type="molecule type" value="Genomic_DNA"/>
</dbReference>